<feature type="region of interest" description="Disordered" evidence="1">
    <location>
        <begin position="1"/>
        <end position="35"/>
    </location>
</feature>
<dbReference type="AlphaFoldDB" id="A0A498R3J3"/>
<evidence type="ECO:0000313" key="3">
    <source>
        <dbReference type="Proteomes" id="UP000277811"/>
    </source>
</evidence>
<protein>
    <submittedName>
        <fullName evidence="2">Uncharacterized protein</fullName>
    </submittedName>
</protein>
<dbReference type="Proteomes" id="UP000277811">
    <property type="component" value="Unassembled WGS sequence"/>
</dbReference>
<accession>A0A498R3J3</accession>
<evidence type="ECO:0000256" key="1">
    <source>
        <dbReference type="SAM" id="MobiDB-lite"/>
    </source>
</evidence>
<proteinExistence type="predicted"/>
<dbReference type="EMBL" id="UPPP01000055">
    <property type="protein sequence ID" value="VBB05417.1"/>
    <property type="molecule type" value="Genomic_DNA"/>
</dbReference>
<sequence>MKNTGETGGKDAAQGTTKAAEAVKTPKNKQAKKSK</sequence>
<evidence type="ECO:0000313" key="2">
    <source>
        <dbReference type="EMBL" id="VBB05417.1"/>
    </source>
</evidence>
<keyword evidence="3" id="KW-1185">Reference proteome</keyword>
<gene>
    <name evidence="2" type="ORF">LUCI_0626</name>
</gene>
<feature type="compositionally biased region" description="Basic residues" evidence="1">
    <location>
        <begin position="26"/>
        <end position="35"/>
    </location>
</feature>
<reference evidence="2 3" key="1">
    <citation type="submission" date="2018-06" db="EMBL/GenBank/DDBJ databases">
        <authorList>
            <person name="Strepis N."/>
        </authorList>
    </citation>
    <scope>NUCLEOTIDE SEQUENCE [LARGE SCALE GENOMIC DNA]</scope>
    <source>
        <strain evidence="2">LUCI</strain>
    </source>
</reference>
<organism evidence="2 3">
    <name type="scientific">Lucifera butyrica</name>
    <dbReference type="NCBI Taxonomy" id="1351585"/>
    <lineage>
        <taxon>Bacteria</taxon>
        <taxon>Bacillati</taxon>
        <taxon>Bacillota</taxon>
        <taxon>Negativicutes</taxon>
        <taxon>Veillonellales</taxon>
        <taxon>Veillonellaceae</taxon>
        <taxon>Lucifera</taxon>
    </lineage>
</organism>
<name>A0A498R3J3_9FIRM</name>